<organism evidence="19 20">
    <name type="scientific">Niastella yeongjuensis</name>
    <dbReference type="NCBI Taxonomy" id="354355"/>
    <lineage>
        <taxon>Bacteria</taxon>
        <taxon>Pseudomonadati</taxon>
        <taxon>Bacteroidota</taxon>
        <taxon>Chitinophagia</taxon>
        <taxon>Chitinophagales</taxon>
        <taxon>Chitinophagaceae</taxon>
        <taxon>Niastella</taxon>
    </lineage>
</organism>
<dbReference type="InterPro" id="IPR025669">
    <property type="entry name" value="AAA_dom"/>
</dbReference>
<dbReference type="InterPro" id="IPR005702">
    <property type="entry name" value="Wzc-like_C"/>
</dbReference>
<evidence type="ECO:0000256" key="3">
    <source>
        <dbReference type="ARBA" id="ARBA00008883"/>
    </source>
</evidence>
<dbReference type="SUPFAM" id="SSF52540">
    <property type="entry name" value="P-loop containing nucleoside triphosphate hydrolases"/>
    <property type="match status" value="1"/>
</dbReference>
<dbReference type="Pfam" id="PF13614">
    <property type="entry name" value="AAA_31"/>
    <property type="match status" value="1"/>
</dbReference>
<dbReference type="InterPro" id="IPR050445">
    <property type="entry name" value="Bact_polysacc_biosynth/exp"/>
</dbReference>
<dbReference type="PANTHER" id="PTHR32309">
    <property type="entry name" value="TYROSINE-PROTEIN KINASE"/>
    <property type="match status" value="1"/>
</dbReference>
<dbReference type="EMBL" id="LVXG01000023">
    <property type="protein sequence ID" value="OQP47346.1"/>
    <property type="molecule type" value="Genomic_DNA"/>
</dbReference>
<comment type="similarity">
    <text evidence="2">Belongs to the CpsD/CapB family.</text>
</comment>
<dbReference type="GO" id="GO:0005886">
    <property type="term" value="C:plasma membrane"/>
    <property type="evidence" value="ECO:0007669"/>
    <property type="project" value="UniProtKB-SubCell"/>
</dbReference>
<protein>
    <recommendedName>
        <fullName evidence="4">non-specific protein-tyrosine kinase</fullName>
        <ecNumber evidence="4">2.7.10.2</ecNumber>
    </recommendedName>
</protein>
<dbReference type="Pfam" id="PF02706">
    <property type="entry name" value="Wzz"/>
    <property type="match status" value="1"/>
</dbReference>
<keyword evidence="5" id="KW-1003">Cell membrane</keyword>
<comment type="similarity">
    <text evidence="3">Belongs to the etk/wzc family.</text>
</comment>
<evidence type="ECO:0000256" key="16">
    <source>
        <dbReference type="SAM" id="Phobius"/>
    </source>
</evidence>
<sequence>MEQKYHDEPEEAKGGFDAKRLFGKLAKSYYWLILSAGVCLAAAFVYIRYTTPLYQVSTFIEVQSPSEVKSNILGGSAFGSGQAAAAQAAPDLNSEIFKLEAAALIEKVVDSLHLDVEVMTKGRVLDKQLHLDSLPFTIKLKRWDIDEATPVYKLLVSEDSYKLQLEKEVVKGYYNVPLVFKHDTITIEPKPFVAVSKGIYLLRFPGRDGAVGKYASRVSATAVPKGGMAMLQITVKDEIPERAKQIVEVLLHNYDEANFEFKSKALRTEIEFLENRLGTVSSELAQQANKVKDFKATNKVNDVPTSANQLLGNLVTLDSRKGENQLRENLLTQVENSILSSGQEQIIPNVTALADPSLSAFVDAYNKLVVRKKEILDRGTPQDIRLPDINSGLANARNSILTSLSSIRQQIRTSNAFIASQEQNATGRFQGMTEKEKDLNQTNRVLGVKDQLYTFLQQKIEDKKMEYASAGIAGTRIVDWNVSRSVNPKPYMVYAMGFILGLLLPVLIIVVQFMLNNKIETREDVHGITSLPIAGEIILDDSKADLVIAEETVSPIAEQFRTLRTNISYMGYGPDQKVLMVTSSVSGEGKSFVSLNLASSLAISSKKVALLEFDLRNPSLSERLGFKKSIGITNYLRGEVQIDDVLQSVPELENLTFLSAGTPLPLNPGEIILNPRMKSLFDYLKAHYDYIVMDTPPVEAVSDALSLGKLADLTFFVLRHKYTVRPSLKLINELHQDQKLPHISLIINGIKSGYGFQHVYGYGYEYGQMGKSKKKKKSSDRKLKIA</sequence>
<evidence type="ECO:0000256" key="2">
    <source>
        <dbReference type="ARBA" id="ARBA00007316"/>
    </source>
</evidence>
<dbReference type="Proteomes" id="UP000192610">
    <property type="component" value="Unassembled WGS sequence"/>
</dbReference>
<dbReference type="EC" id="2.7.10.2" evidence="4"/>
<keyword evidence="8 16" id="KW-0812">Transmembrane</keyword>
<evidence type="ECO:0000256" key="14">
    <source>
        <dbReference type="ARBA" id="ARBA00023137"/>
    </source>
</evidence>
<gene>
    <name evidence="19" type="ORF">A4H97_07530</name>
</gene>
<dbReference type="OrthoDB" id="9794577at2"/>
<dbReference type="RefSeq" id="WP_081201449.1">
    <property type="nucleotide sequence ID" value="NZ_FOCZ01000002.1"/>
</dbReference>
<feature type="transmembrane region" description="Helical" evidence="16">
    <location>
        <begin position="29"/>
        <end position="49"/>
    </location>
</feature>
<evidence type="ECO:0000256" key="6">
    <source>
        <dbReference type="ARBA" id="ARBA00022519"/>
    </source>
</evidence>
<keyword evidence="14" id="KW-0829">Tyrosine-protein kinase</keyword>
<keyword evidence="20" id="KW-1185">Reference proteome</keyword>
<keyword evidence="7" id="KW-0808">Transferase</keyword>
<evidence type="ECO:0000256" key="15">
    <source>
        <dbReference type="ARBA" id="ARBA00051245"/>
    </source>
</evidence>
<dbReference type="STRING" id="354355.SAMN05660816_01530"/>
<evidence type="ECO:0000259" key="17">
    <source>
        <dbReference type="Pfam" id="PF02706"/>
    </source>
</evidence>
<feature type="domain" description="Polysaccharide chain length determinant N-terminal" evidence="17">
    <location>
        <begin position="16"/>
        <end position="86"/>
    </location>
</feature>
<evidence type="ECO:0000256" key="10">
    <source>
        <dbReference type="ARBA" id="ARBA00022777"/>
    </source>
</evidence>
<feature type="domain" description="AAA" evidence="18">
    <location>
        <begin position="577"/>
        <end position="700"/>
    </location>
</feature>
<comment type="caution">
    <text evidence="19">The sequence shown here is derived from an EMBL/GenBank/DDBJ whole genome shotgun (WGS) entry which is preliminary data.</text>
</comment>
<dbReference type="InterPro" id="IPR003856">
    <property type="entry name" value="LPS_length_determ_N"/>
</dbReference>
<accession>A0A1V9EMK0</accession>
<evidence type="ECO:0000259" key="18">
    <source>
        <dbReference type="Pfam" id="PF13614"/>
    </source>
</evidence>
<evidence type="ECO:0000256" key="13">
    <source>
        <dbReference type="ARBA" id="ARBA00023136"/>
    </source>
</evidence>
<comment type="subcellular location">
    <subcellularLocation>
        <location evidence="1">Cell inner membrane</location>
        <topology evidence="1">Multi-pass membrane protein</topology>
    </subcellularLocation>
</comment>
<evidence type="ECO:0000256" key="8">
    <source>
        <dbReference type="ARBA" id="ARBA00022692"/>
    </source>
</evidence>
<evidence type="ECO:0000256" key="7">
    <source>
        <dbReference type="ARBA" id="ARBA00022679"/>
    </source>
</evidence>
<evidence type="ECO:0000256" key="4">
    <source>
        <dbReference type="ARBA" id="ARBA00011903"/>
    </source>
</evidence>
<evidence type="ECO:0000256" key="9">
    <source>
        <dbReference type="ARBA" id="ARBA00022741"/>
    </source>
</evidence>
<dbReference type="AlphaFoldDB" id="A0A1V9EMK0"/>
<evidence type="ECO:0000256" key="11">
    <source>
        <dbReference type="ARBA" id="ARBA00022840"/>
    </source>
</evidence>
<comment type="catalytic activity">
    <reaction evidence="15">
        <text>L-tyrosyl-[protein] + ATP = O-phospho-L-tyrosyl-[protein] + ADP + H(+)</text>
        <dbReference type="Rhea" id="RHEA:10596"/>
        <dbReference type="Rhea" id="RHEA-COMP:10136"/>
        <dbReference type="Rhea" id="RHEA-COMP:20101"/>
        <dbReference type="ChEBI" id="CHEBI:15378"/>
        <dbReference type="ChEBI" id="CHEBI:30616"/>
        <dbReference type="ChEBI" id="CHEBI:46858"/>
        <dbReference type="ChEBI" id="CHEBI:61978"/>
        <dbReference type="ChEBI" id="CHEBI:456216"/>
        <dbReference type="EC" id="2.7.10.2"/>
    </reaction>
</comment>
<keyword evidence="12 16" id="KW-1133">Transmembrane helix</keyword>
<dbReference type="Gene3D" id="3.40.50.300">
    <property type="entry name" value="P-loop containing nucleotide triphosphate hydrolases"/>
    <property type="match status" value="1"/>
</dbReference>
<dbReference type="CDD" id="cd05387">
    <property type="entry name" value="BY-kinase"/>
    <property type="match status" value="1"/>
</dbReference>
<keyword evidence="13 16" id="KW-0472">Membrane</keyword>
<evidence type="ECO:0000313" key="19">
    <source>
        <dbReference type="EMBL" id="OQP47346.1"/>
    </source>
</evidence>
<feature type="transmembrane region" description="Helical" evidence="16">
    <location>
        <begin position="491"/>
        <end position="515"/>
    </location>
</feature>
<evidence type="ECO:0000313" key="20">
    <source>
        <dbReference type="Proteomes" id="UP000192610"/>
    </source>
</evidence>
<keyword evidence="6" id="KW-0997">Cell inner membrane</keyword>
<dbReference type="GO" id="GO:0004715">
    <property type="term" value="F:non-membrane spanning protein tyrosine kinase activity"/>
    <property type="evidence" value="ECO:0007669"/>
    <property type="project" value="UniProtKB-EC"/>
</dbReference>
<proteinExistence type="inferred from homology"/>
<evidence type="ECO:0000256" key="1">
    <source>
        <dbReference type="ARBA" id="ARBA00004429"/>
    </source>
</evidence>
<keyword evidence="11" id="KW-0067">ATP-binding</keyword>
<reference evidence="20" key="1">
    <citation type="submission" date="2016-04" db="EMBL/GenBank/DDBJ databases">
        <authorList>
            <person name="Chen L."/>
            <person name="Zhuang W."/>
            <person name="Wang G."/>
        </authorList>
    </citation>
    <scope>NUCLEOTIDE SEQUENCE [LARGE SCALE GENOMIC DNA]</scope>
    <source>
        <strain evidence="20">17621</strain>
    </source>
</reference>
<keyword evidence="9" id="KW-0547">Nucleotide-binding</keyword>
<dbReference type="NCBIfam" id="TIGR01007">
    <property type="entry name" value="eps_fam"/>
    <property type="match status" value="1"/>
</dbReference>
<keyword evidence="10" id="KW-0418">Kinase</keyword>
<evidence type="ECO:0000256" key="5">
    <source>
        <dbReference type="ARBA" id="ARBA00022475"/>
    </source>
</evidence>
<dbReference type="PANTHER" id="PTHR32309:SF13">
    <property type="entry name" value="FERRIC ENTEROBACTIN TRANSPORT PROTEIN FEPE"/>
    <property type="match status" value="1"/>
</dbReference>
<dbReference type="GO" id="GO:0005524">
    <property type="term" value="F:ATP binding"/>
    <property type="evidence" value="ECO:0007669"/>
    <property type="project" value="UniProtKB-KW"/>
</dbReference>
<evidence type="ECO:0000256" key="12">
    <source>
        <dbReference type="ARBA" id="ARBA00022989"/>
    </source>
</evidence>
<dbReference type="InterPro" id="IPR027417">
    <property type="entry name" value="P-loop_NTPase"/>
</dbReference>
<name>A0A1V9EMK0_9BACT</name>